<dbReference type="GO" id="GO:0055085">
    <property type="term" value="P:transmembrane transport"/>
    <property type="evidence" value="ECO:0007669"/>
    <property type="project" value="InterPro"/>
</dbReference>
<proteinExistence type="predicted"/>
<dbReference type="InterPro" id="IPR002645">
    <property type="entry name" value="STAS_dom"/>
</dbReference>
<dbReference type="AlphaFoldDB" id="A0A8S3XLU5"/>
<gene>
    <name evidence="8" type="ORF">PAPOLLO_LOCUS19899</name>
</gene>
<feature type="domain" description="STAS" evidence="7">
    <location>
        <begin position="521"/>
        <end position="611"/>
    </location>
</feature>
<feature type="transmembrane region" description="Helical" evidence="6">
    <location>
        <begin position="151"/>
        <end position="176"/>
    </location>
</feature>
<keyword evidence="3 6" id="KW-1133">Transmembrane helix</keyword>
<feature type="transmembrane region" description="Helical" evidence="6">
    <location>
        <begin position="267"/>
        <end position="288"/>
    </location>
</feature>
<organism evidence="8 9">
    <name type="scientific">Parnassius apollo</name>
    <name type="common">Apollo butterfly</name>
    <name type="synonym">Papilio apollo</name>
    <dbReference type="NCBI Taxonomy" id="110799"/>
    <lineage>
        <taxon>Eukaryota</taxon>
        <taxon>Metazoa</taxon>
        <taxon>Ecdysozoa</taxon>
        <taxon>Arthropoda</taxon>
        <taxon>Hexapoda</taxon>
        <taxon>Insecta</taxon>
        <taxon>Pterygota</taxon>
        <taxon>Neoptera</taxon>
        <taxon>Endopterygota</taxon>
        <taxon>Lepidoptera</taxon>
        <taxon>Glossata</taxon>
        <taxon>Ditrysia</taxon>
        <taxon>Papilionoidea</taxon>
        <taxon>Papilionidae</taxon>
        <taxon>Parnassiinae</taxon>
        <taxon>Parnassini</taxon>
        <taxon>Parnassius</taxon>
        <taxon>Parnassius</taxon>
    </lineage>
</organism>
<dbReference type="Pfam" id="PF00916">
    <property type="entry name" value="Sulfate_transp"/>
    <property type="match status" value="1"/>
</dbReference>
<feature type="transmembrane region" description="Helical" evidence="6">
    <location>
        <begin position="182"/>
        <end position="202"/>
    </location>
</feature>
<evidence type="ECO:0000313" key="8">
    <source>
        <dbReference type="EMBL" id="CAG5032422.1"/>
    </source>
</evidence>
<feature type="transmembrane region" description="Helical" evidence="6">
    <location>
        <begin position="81"/>
        <end position="100"/>
    </location>
</feature>
<reference evidence="8" key="1">
    <citation type="submission" date="2021-04" db="EMBL/GenBank/DDBJ databases">
        <authorList>
            <person name="Tunstrom K."/>
        </authorList>
    </citation>
    <scope>NUCLEOTIDE SEQUENCE</scope>
</reference>
<feature type="transmembrane region" description="Helical" evidence="6">
    <location>
        <begin position="112"/>
        <end position="130"/>
    </location>
</feature>
<accession>A0A8S3XLU5</accession>
<comment type="caution">
    <text evidence="8">The sequence shown here is derived from an EMBL/GenBank/DDBJ whole genome shotgun (WGS) entry which is preliminary data.</text>
</comment>
<evidence type="ECO:0000313" key="9">
    <source>
        <dbReference type="Proteomes" id="UP000691718"/>
    </source>
</evidence>
<dbReference type="Proteomes" id="UP000691718">
    <property type="component" value="Unassembled WGS sequence"/>
</dbReference>
<dbReference type="GO" id="GO:0016020">
    <property type="term" value="C:membrane"/>
    <property type="evidence" value="ECO:0007669"/>
    <property type="project" value="UniProtKB-SubCell"/>
</dbReference>
<evidence type="ECO:0000256" key="4">
    <source>
        <dbReference type="ARBA" id="ARBA00023136"/>
    </source>
</evidence>
<dbReference type="InterPro" id="IPR011547">
    <property type="entry name" value="SLC26A/SulP_dom"/>
</dbReference>
<protein>
    <submittedName>
        <fullName evidence="8">(apollo) hypothetical protein</fullName>
    </submittedName>
</protein>
<comment type="subcellular location">
    <subcellularLocation>
        <location evidence="1">Membrane</location>
        <topology evidence="1">Multi-pass membrane protein</topology>
    </subcellularLocation>
</comment>
<dbReference type="OrthoDB" id="288203at2759"/>
<keyword evidence="2 6" id="KW-0812">Transmembrane</keyword>
<feature type="transmembrane region" description="Helical" evidence="6">
    <location>
        <begin position="334"/>
        <end position="352"/>
    </location>
</feature>
<dbReference type="PANTHER" id="PTHR11814">
    <property type="entry name" value="SULFATE TRANSPORTER"/>
    <property type="match status" value="1"/>
</dbReference>
<evidence type="ECO:0000256" key="5">
    <source>
        <dbReference type="SAM" id="MobiDB-lite"/>
    </source>
</evidence>
<evidence type="ECO:0000256" key="2">
    <source>
        <dbReference type="ARBA" id="ARBA00022692"/>
    </source>
</evidence>
<keyword evidence="9" id="KW-1185">Reference proteome</keyword>
<keyword evidence="4 6" id="KW-0472">Membrane</keyword>
<dbReference type="EMBL" id="CAJQZP010001228">
    <property type="protein sequence ID" value="CAG5032422.1"/>
    <property type="molecule type" value="Genomic_DNA"/>
</dbReference>
<feature type="region of interest" description="Disordered" evidence="5">
    <location>
        <begin position="1"/>
        <end position="24"/>
    </location>
</feature>
<evidence type="ECO:0000256" key="6">
    <source>
        <dbReference type="SAM" id="Phobius"/>
    </source>
</evidence>
<dbReference type="PROSITE" id="PS50801">
    <property type="entry name" value="STAS"/>
    <property type="match status" value="1"/>
</dbReference>
<name>A0A8S3XLU5_PARAO</name>
<evidence type="ECO:0000259" key="7">
    <source>
        <dbReference type="PROSITE" id="PS50801"/>
    </source>
</evidence>
<dbReference type="CDD" id="cd07042">
    <property type="entry name" value="STAS_SulP_like_sulfate_transporter"/>
    <property type="match status" value="1"/>
</dbReference>
<dbReference type="Pfam" id="PF01740">
    <property type="entry name" value="STAS"/>
    <property type="match status" value="1"/>
</dbReference>
<sequence length="655" mass="70664">MNVRNKETAMSAIRQRCGRRASSPAPSVETLASLHSSDSDGMLEEGTPLKLHQKNGNGWREVLERRLPVLRWTRNYERTAAVADLVAGITLGLTLVPQSIAYASLADLPVQYGLYSAFIGTMLYVVLGTVKEVSIGPTSLMALLTLQTCRGLSIDYVILLAFLSGCVVLLMGLLRIGVLVELISPSVTSGFTSATAIIIAVAQVKGLLGLSFVAETLSENVELIIENWHEVRTPDCVLSAVCCTVLLLLRKLKDVNVSAKRHKLKKALWLVSIARNALVVFAASTFAYCTYDPARPLLKLSGTVEPGLPVVSLPPFSTVVGNRTVGFVEMAQELGSAIFMLPVVMVLANIAIAKAFSEGGRVDATQEMVTLGLCNMAGSLVRAMPTCGAFTRSAVSHSSGVRTPAAGLYSGIITLLALKFLTQYFFFIPKACLSSVLICAVIFMIDYKIVPQLWEHHREELVVAALTFVVGVWRSVELAVLCGALAGLAATHLALRRAPLHLHTLKSRWGEVCRARPTRALLYLNAARFAERLTRVAAAHRLVLVDCGVLAMLDYAAAQTLRQLIKQFEANEQQLIFYNASTDVIKKLEKIEGLDARALRAHSVSAALALVRCAPPGECAPLLHHAHEPGVPHVSHVPLASHASHVPLDTSVSNV</sequence>
<evidence type="ECO:0000256" key="3">
    <source>
        <dbReference type="ARBA" id="ARBA00022989"/>
    </source>
</evidence>
<evidence type="ECO:0000256" key="1">
    <source>
        <dbReference type="ARBA" id="ARBA00004141"/>
    </source>
</evidence>
<dbReference type="InterPro" id="IPR001902">
    <property type="entry name" value="SLC26A/SulP_fam"/>
</dbReference>